<dbReference type="EMBL" id="BAAAHK010000009">
    <property type="protein sequence ID" value="GAA0945818.1"/>
    <property type="molecule type" value="Genomic_DNA"/>
</dbReference>
<sequence>MVLLTRRGPVPWFAEDMTTQEQRSLPSPVVGGLGLLGLGIVLLGVGGFVRFHDNSGTGSDRWILPLGVLAALVAAGGVGVAFVSTQSRRWVGGALVLLDLVLVWQSASNGGFRFVWMADEGELILLEVAIGLIALLLLALSLQLPRPAASAGGLQWPARAALYLSGVVAAVIVGFFVGVRLYEAEYCGRPEGCDADDLTGLGWGVTGSLIALAVGVVVILVTEVVRRQQRKVGTPA</sequence>
<dbReference type="Proteomes" id="UP001500542">
    <property type="component" value="Unassembled WGS sequence"/>
</dbReference>
<protein>
    <recommendedName>
        <fullName evidence="4">Disulfide bond formation protein B</fullName>
    </recommendedName>
</protein>
<feature type="transmembrane region" description="Helical" evidence="1">
    <location>
        <begin position="29"/>
        <end position="50"/>
    </location>
</feature>
<feature type="transmembrane region" description="Helical" evidence="1">
    <location>
        <begin position="161"/>
        <end position="181"/>
    </location>
</feature>
<reference evidence="2 3" key="1">
    <citation type="journal article" date="2019" name="Int. J. Syst. Evol. Microbiol.">
        <title>The Global Catalogue of Microorganisms (GCM) 10K type strain sequencing project: providing services to taxonomists for standard genome sequencing and annotation.</title>
        <authorList>
            <consortium name="The Broad Institute Genomics Platform"/>
            <consortium name="The Broad Institute Genome Sequencing Center for Infectious Disease"/>
            <person name="Wu L."/>
            <person name="Ma J."/>
        </authorList>
    </citation>
    <scope>NUCLEOTIDE SEQUENCE [LARGE SCALE GENOMIC DNA]</scope>
    <source>
        <strain evidence="2 3">JCM 10977</strain>
    </source>
</reference>
<feature type="transmembrane region" description="Helical" evidence="1">
    <location>
        <begin position="62"/>
        <end position="83"/>
    </location>
</feature>
<evidence type="ECO:0000313" key="2">
    <source>
        <dbReference type="EMBL" id="GAA0945818.1"/>
    </source>
</evidence>
<name>A0ABN1QQS2_9ACTN</name>
<feature type="transmembrane region" description="Helical" evidence="1">
    <location>
        <begin position="90"/>
        <end position="107"/>
    </location>
</feature>
<evidence type="ECO:0000313" key="3">
    <source>
        <dbReference type="Proteomes" id="UP001500542"/>
    </source>
</evidence>
<keyword evidence="1" id="KW-1133">Transmembrane helix</keyword>
<evidence type="ECO:0008006" key="4">
    <source>
        <dbReference type="Google" id="ProtNLM"/>
    </source>
</evidence>
<keyword evidence="1" id="KW-0812">Transmembrane</keyword>
<feature type="transmembrane region" description="Helical" evidence="1">
    <location>
        <begin position="123"/>
        <end position="140"/>
    </location>
</feature>
<organism evidence="2 3">
    <name type="scientific">Kribbella koreensis</name>
    <dbReference type="NCBI Taxonomy" id="57909"/>
    <lineage>
        <taxon>Bacteria</taxon>
        <taxon>Bacillati</taxon>
        <taxon>Actinomycetota</taxon>
        <taxon>Actinomycetes</taxon>
        <taxon>Propionibacteriales</taxon>
        <taxon>Kribbellaceae</taxon>
        <taxon>Kribbella</taxon>
    </lineage>
</organism>
<accession>A0ABN1QQS2</accession>
<feature type="transmembrane region" description="Helical" evidence="1">
    <location>
        <begin position="201"/>
        <end position="221"/>
    </location>
</feature>
<proteinExistence type="predicted"/>
<gene>
    <name evidence="2" type="ORF">GCM10009554_41030</name>
</gene>
<comment type="caution">
    <text evidence="2">The sequence shown here is derived from an EMBL/GenBank/DDBJ whole genome shotgun (WGS) entry which is preliminary data.</text>
</comment>
<keyword evidence="3" id="KW-1185">Reference proteome</keyword>
<evidence type="ECO:0000256" key="1">
    <source>
        <dbReference type="SAM" id="Phobius"/>
    </source>
</evidence>
<keyword evidence="1" id="KW-0472">Membrane</keyword>